<organism evidence="3 4">
    <name type="scientific">Pseudomonas fluorescens</name>
    <dbReference type="NCBI Taxonomy" id="294"/>
    <lineage>
        <taxon>Bacteria</taxon>
        <taxon>Pseudomonadati</taxon>
        <taxon>Pseudomonadota</taxon>
        <taxon>Gammaproteobacteria</taxon>
        <taxon>Pseudomonadales</taxon>
        <taxon>Pseudomonadaceae</taxon>
        <taxon>Pseudomonas</taxon>
    </lineage>
</organism>
<dbReference type="GeneID" id="61634453"/>
<protein>
    <submittedName>
        <fullName evidence="3">Putative phage-like protein</fullName>
    </submittedName>
</protein>
<dbReference type="EMBL" id="LS483372">
    <property type="protein sequence ID" value="SQF93040.1"/>
    <property type="molecule type" value="Genomic_DNA"/>
</dbReference>
<feature type="compositionally biased region" description="Polar residues" evidence="1">
    <location>
        <begin position="1"/>
        <end position="15"/>
    </location>
</feature>
<dbReference type="Pfam" id="PF11860">
    <property type="entry name" value="Muramidase"/>
    <property type="match status" value="1"/>
</dbReference>
<feature type="domain" description="N-acetylmuramidase" evidence="2">
    <location>
        <begin position="138"/>
        <end position="309"/>
    </location>
</feature>
<gene>
    <name evidence="3" type="ORF">NCTC10038_04497</name>
</gene>
<sequence length="313" mass="34115">MTNLQGLPSSISASVGTPGKARNVPADVECIQRLFNLITPKSGSHLVVDGQCGALLVQRISEYQSNCLNVSKPDAVIDPQGRTFNRLVADARKASPETQAAEPDRQPWLTEPACDGAVTLTDSDFQRAATALGNAVSVNIIKAFATVESGGRSGFGPAKMPVIAYEGHLFRKYTERKYDRSHPLLSYPYVEKAGPQWRANNKNQTTAWATLVAAYRLDPAAALMSTSWGMFQIMGFNFAACGYTTVFDFVTAMKTNAGRQLKAFVGFCSKNPALVKAIKNKDYVGMAARYNGADYGDYDKRIQTAFEALERKK</sequence>
<reference evidence="3 4" key="1">
    <citation type="submission" date="2018-06" db="EMBL/GenBank/DDBJ databases">
        <authorList>
            <consortium name="Pathogen Informatics"/>
            <person name="Doyle S."/>
        </authorList>
    </citation>
    <scope>NUCLEOTIDE SEQUENCE [LARGE SCALE GENOMIC DNA]</scope>
    <source>
        <strain evidence="3 4">NCTC10038</strain>
    </source>
</reference>
<evidence type="ECO:0000313" key="3">
    <source>
        <dbReference type="EMBL" id="SQF93040.1"/>
    </source>
</evidence>
<dbReference type="RefSeq" id="WP_053257447.1">
    <property type="nucleotide sequence ID" value="NZ_CBCRXZ010000001.1"/>
</dbReference>
<evidence type="ECO:0000313" key="4">
    <source>
        <dbReference type="Proteomes" id="UP000248640"/>
    </source>
</evidence>
<dbReference type="AlphaFoldDB" id="A0A8B4IDE7"/>
<proteinExistence type="predicted"/>
<dbReference type="InterPro" id="IPR024408">
    <property type="entry name" value="Muramidase"/>
</dbReference>
<feature type="region of interest" description="Disordered" evidence="1">
    <location>
        <begin position="1"/>
        <end position="20"/>
    </location>
</feature>
<evidence type="ECO:0000256" key="1">
    <source>
        <dbReference type="SAM" id="MobiDB-lite"/>
    </source>
</evidence>
<accession>A0A8B4IDE7</accession>
<evidence type="ECO:0000259" key="2">
    <source>
        <dbReference type="Pfam" id="PF11860"/>
    </source>
</evidence>
<name>A0A8B4IDE7_PSEFL</name>
<dbReference type="Proteomes" id="UP000248640">
    <property type="component" value="Chromosome 1"/>
</dbReference>